<dbReference type="GO" id="GO:0006508">
    <property type="term" value="P:proteolysis"/>
    <property type="evidence" value="ECO:0007669"/>
    <property type="project" value="UniProtKB-KW"/>
</dbReference>
<dbReference type="SUPFAM" id="SSF54001">
    <property type="entry name" value="Cysteine proteinases"/>
    <property type="match status" value="1"/>
</dbReference>
<dbReference type="InterPro" id="IPR038765">
    <property type="entry name" value="Papain-like_cys_pep_sf"/>
</dbReference>
<evidence type="ECO:0000256" key="1">
    <source>
        <dbReference type="ARBA" id="ARBA00022670"/>
    </source>
</evidence>
<reference evidence="5" key="1">
    <citation type="journal article" date="2020" name="Nature">
        <title>Giant virus diversity and host interactions through global metagenomics.</title>
        <authorList>
            <person name="Schulz F."/>
            <person name="Roux S."/>
            <person name="Paez-Espino D."/>
            <person name="Jungbluth S."/>
            <person name="Walsh D.A."/>
            <person name="Denef V.J."/>
            <person name="McMahon K.D."/>
            <person name="Konstantinidis K.T."/>
            <person name="Eloe-Fadrosh E.A."/>
            <person name="Kyrpides N.C."/>
            <person name="Woyke T."/>
        </authorList>
    </citation>
    <scope>NUCLEOTIDE SEQUENCE</scope>
    <source>
        <strain evidence="5">GVMAG-M-3300023174-57</strain>
    </source>
</reference>
<evidence type="ECO:0000256" key="3">
    <source>
        <dbReference type="SAM" id="MobiDB-lite"/>
    </source>
</evidence>
<dbReference type="EMBL" id="MN739664">
    <property type="protein sequence ID" value="QHT19210.1"/>
    <property type="molecule type" value="Genomic_DNA"/>
</dbReference>
<evidence type="ECO:0000313" key="5">
    <source>
        <dbReference type="EMBL" id="QHT19210.1"/>
    </source>
</evidence>
<dbReference type="Gene3D" id="3.40.395.10">
    <property type="entry name" value="Adenoviral Proteinase, Chain A"/>
    <property type="match status" value="1"/>
</dbReference>
<evidence type="ECO:0000256" key="2">
    <source>
        <dbReference type="ARBA" id="ARBA00022801"/>
    </source>
</evidence>
<feature type="compositionally biased region" description="Polar residues" evidence="3">
    <location>
        <begin position="47"/>
        <end position="62"/>
    </location>
</feature>
<sequence length="317" mass="36707">MSDKAGNMDSRICNPARHRKQGETCLSLEALERMKQVWNKTHPDIQLPSSSKNATRKNSGTRRSALWRNLRNAMKSYYECDTEFCVVKKLPGIDKKERDRLTRKYFRPEKPAEWNGKQTTWLDSFNIEDVMNQYEEAYDDFEFIGPVPIDFDAPASSSNPLMGEWGKCIVDELCKLDINDAKKKGTTRIGIIFNLDKHDEPGSHWVCGFVDYAKKSAYYFDSYGLPPPPEVGRFLERCRAQGCEHILYNDIRHQRKDSECGMYCLYTIICLLKGRTFQNICMDVVKDDTMNVFRDVLFASESPRKEALNKVVQRLCT</sequence>
<dbReference type="Pfam" id="PF02902">
    <property type="entry name" value="Peptidase_C48"/>
    <property type="match status" value="1"/>
</dbReference>
<evidence type="ECO:0000259" key="4">
    <source>
        <dbReference type="Pfam" id="PF02902"/>
    </source>
</evidence>
<protein>
    <recommendedName>
        <fullName evidence="4">Ubiquitin-like protease family profile domain-containing protein</fullName>
    </recommendedName>
</protein>
<name>A0A6C0DS87_9ZZZZ</name>
<dbReference type="AlphaFoldDB" id="A0A6C0DS87"/>
<keyword evidence="2" id="KW-0378">Hydrolase</keyword>
<accession>A0A6C0DS87</accession>
<keyword evidence="1" id="KW-0645">Protease</keyword>
<proteinExistence type="predicted"/>
<dbReference type="InterPro" id="IPR003653">
    <property type="entry name" value="Peptidase_C48_C"/>
</dbReference>
<organism evidence="5">
    <name type="scientific">viral metagenome</name>
    <dbReference type="NCBI Taxonomy" id="1070528"/>
    <lineage>
        <taxon>unclassified sequences</taxon>
        <taxon>metagenomes</taxon>
        <taxon>organismal metagenomes</taxon>
    </lineage>
</organism>
<feature type="region of interest" description="Disordered" evidence="3">
    <location>
        <begin position="41"/>
        <end position="62"/>
    </location>
</feature>
<dbReference type="GO" id="GO:0008234">
    <property type="term" value="F:cysteine-type peptidase activity"/>
    <property type="evidence" value="ECO:0007669"/>
    <property type="project" value="InterPro"/>
</dbReference>
<feature type="domain" description="Ubiquitin-like protease family profile" evidence="4">
    <location>
        <begin position="191"/>
        <end position="292"/>
    </location>
</feature>